<dbReference type="SUPFAM" id="SSF56425">
    <property type="entry name" value="Succinate dehydrogenase/fumarate reductase flavoprotein, catalytic domain"/>
    <property type="match status" value="1"/>
</dbReference>
<dbReference type="FunFam" id="3.90.700.10:FF:000002">
    <property type="entry name" value="L-aspartate oxidase"/>
    <property type="match status" value="1"/>
</dbReference>
<dbReference type="GO" id="GO:0005737">
    <property type="term" value="C:cytoplasm"/>
    <property type="evidence" value="ECO:0007669"/>
    <property type="project" value="UniProtKB-SubCell"/>
</dbReference>
<reference evidence="15 16" key="1">
    <citation type="journal article" date="2017" name="Front. Microbiol.">
        <title>Labilibaculum manganireducens gen. nov., sp. nov. and Labilibaculum filiforme sp. nov., Novel Bacteroidetes Isolated from Subsurface Sediments of the Baltic Sea.</title>
        <authorList>
            <person name="Vandieken V."/>
            <person name="Marshall I.P."/>
            <person name="Niemann H."/>
            <person name="Engelen B."/>
            <person name="Cypionka H."/>
        </authorList>
    </citation>
    <scope>NUCLEOTIDE SEQUENCE [LARGE SCALE GENOMIC DNA]</scope>
    <source>
        <strain evidence="15 16">59.10-2M</strain>
    </source>
</reference>
<keyword evidence="6 12" id="KW-0662">Pyridine nucleotide biosynthesis</keyword>
<evidence type="ECO:0000256" key="6">
    <source>
        <dbReference type="ARBA" id="ARBA00022642"/>
    </source>
</evidence>
<dbReference type="InterPro" id="IPR003953">
    <property type="entry name" value="FAD-dep_OxRdtase_2_FAD-bd"/>
</dbReference>
<dbReference type="PIRSF" id="PIRSF000171">
    <property type="entry name" value="SDHA_APRA_LASPO"/>
    <property type="match status" value="1"/>
</dbReference>
<evidence type="ECO:0000256" key="7">
    <source>
        <dbReference type="ARBA" id="ARBA00022827"/>
    </source>
</evidence>
<dbReference type="Gene3D" id="3.50.50.60">
    <property type="entry name" value="FAD/NAD(P)-binding domain"/>
    <property type="match status" value="1"/>
</dbReference>
<sequence length="527" mass="58451">MLHKKFDYLVIGSGLAGLYSAYYASRFGKVAILTKSKIDVSNSYYAQGGIAAVTDPEDFPQYHLEDTLTAGRGLCDLIPVEILVNEGPDRIQDIIDLGMQFDKENGKLALGLEGGHHRRRILHAGGDSTGKEMTLFLIKQVVNNPNIEIFENHMVFELLVENKICAGAKSYNITDNTNLLIEAKNTILASGGASAVYQRTTNPHTTVGDGINLAYKAGAEIADMEFIQFHPSSFYSKEGYTFLISEAVRGEGAHLLNSKGERFMPAIHPLAELAPRDIVARSIFNQMKQSGSNHVILNLKHLDGEKIKNRFPSINKNCESSGVDMTQEIPIAPAAHYMVGGIKTGIHAETNISRLYACGELASSGVMGANRLASNSLLECLVFGKRAVDHARETNLLTDPFPLNKTELHINADLEQSFLNHCNEIANEMNLKAGIVRNHTELTEVISLLESIENSFPFEAYEYYSVRLQNLIKVCHLLTTAALARQESRGGHYREDFPKEKSRFLTHSIQQINKEIYFVPVDHRSQD</sequence>
<dbReference type="GO" id="GO:0034628">
    <property type="term" value="P:'de novo' NAD+ biosynthetic process from L-aspartate"/>
    <property type="evidence" value="ECO:0007669"/>
    <property type="project" value="TreeGrafter"/>
</dbReference>
<protein>
    <recommendedName>
        <fullName evidence="4 10">L-aspartate oxidase</fullName>
        <ecNumber evidence="4 10">1.4.3.16</ecNumber>
    </recommendedName>
</protein>
<dbReference type="PRINTS" id="PR00368">
    <property type="entry name" value="FADPNR"/>
</dbReference>
<name>A0A2N3I2P8_9BACT</name>
<keyword evidence="5 12" id="KW-0285">Flavoprotein</keyword>
<dbReference type="InterPro" id="IPR036188">
    <property type="entry name" value="FAD/NAD-bd_sf"/>
</dbReference>
<evidence type="ECO:0000256" key="8">
    <source>
        <dbReference type="ARBA" id="ARBA00023002"/>
    </source>
</evidence>
<organism evidence="15 16">
    <name type="scientific">Labilibaculum manganireducens</name>
    <dbReference type="NCBI Taxonomy" id="1940525"/>
    <lineage>
        <taxon>Bacteria</taxon>
        <taxon>Pseudomonadati</taxon>
        <taxon>Bacteroidota</taxon>
        <taxon>Bacteroidia</taxon>
        <taxon>Marinilabiliales</taxon>
        <taxon>Marinifilaceae</taxon>
        <taxon>Labilibaculum</taxon>
    </lineage>
</organism>
<dbReference type="EMBL" id="MVDE01000023">
    <property type="protein sequence ID" value="PKQ64581.1"/>
    <property type="molecule type" value="Genomic_DNA"/>
</dbReference>
<dbReference type="GO" id="GO:0008734">
    <property type="term" value="F:L-aspartate oxidase activity"/>
    <property type="evidence" value="ECO:0007669"/>
    <property type="project" value="UniProtKB-UniRule"/>
</dbReference>
<feature type="domain" description="FAD-dependent oxidoreductase 2 FAD-binding" evidence="13">
    <location>
        <begin position="7"/>
        <end position="377"/>
    </location>
</feature>
<dbReference type="UniPathway" id="UPA00253">
    <property type="reaction ID" value="UER00326"/>
</dbReference>
<dbReference type="EC" id="1.4.3.16" evidence="4 10"/>
<dbReference type="InterPro" id="IPR037099">
    <property type="entry name" value="Fum_R/Succ_DH_flav-like_C_sf"/>
</dbReference>
<accession>A0A2N3I2P8</accession>
<evidence type="ECO:0000256" key="5">
    <source>
        <dbReference type="ARBA" id="ARBA00022630"/>
    </source>
</evidence>
<evidence type="ECO:0000256" key="11">
    <source>
        <dbReference type="PIRSR" id="PIRSR000171-1"/>
    </source>
</evidence>
<feature type="domain" description="Fumarate reductase/succinate dehydrogenase flavoprotein-like C-terminal" evidence="14">
    <location>
        <begin position="424"/>
        <end position="513"/>
    </location>
</feature>
<dbReference type="SUPFAM" id="SSF46977">
    <property type="entry name" value="Succinate dehydrogenase/fumarate reductase flavoprotein C-terminal domain"/>
    <property type="match status" value="1"/>
</dbReference>
<dbReference type="PANTHER" id="PTHR42716:SF2">
    <property type="entry name" value="L-ASPARTATE OXIDASE, CHLOROPLASTIC"/>
    <property type="match status" value="1"/>
</dbReference>
<evidence type="ECO:0000313" key="15">
    <source>
        <dbReference type="EMBL" id="PKQ64581.1"/>
    </source>
</evidence>
<evidence type="ECO:0000259" key="13">
    <source>
        <dbReference type="Pfam" id="PF00890"/>
    </source>
</evidence>
<evidence type="ECO:0000259" key="14">
    <source>
        <dbReference type="Pfam" id="PF02910"/>
    </source>
</evidence>
<dbReference type="Gene3D" id="1.20.58.100">
    <property type="entry name" value="Fumarate reductase/succinate dehydrogenase flavoprotein-like, C-terminal domain"/>
    <property type="match status" value="1"/>
</dbReference>
<feature type="active site" description="Proton acceptor" evidence="11">
    <location>
        <position position="276"/>
    </location>
</feature>
<dbReference type="PANTHER" id="PTHR42716">
    <property type="entry name" value="L-ASPARTATE OXIDASE"/>
    <property type="match status" value="1"/>
</dbReference>
<comment type="catalytic activity">
    <reaction evidence="9">
        <text>L-aspartate + O2 = iminosuccinate + H2O2</text>
        <dbReference type="Rhea" id="RHEA:25876"/>
        <dbReference type="ChEBI" id="CHEBI:15379"/>
        <dbReference type="ChEBI" id="CHEBI:16240"/>
        <dbReference type="ChEBI" id="CHEBI:29991"/>
        <dbReference type="ChEBI" id="CHEBI:77875"/>
        <dbReference type="EC" id="1.4.3.16"/>
    </reaction>
    <physiologicalReaction direction="left-to-right" evidence="9">
        <dbReference type="Rhea" id="RHEA:25877"/>
    </physiologicalReaction>
</comment>
<comment type="similarity">
    <text evidence="3 12">Belongs to the FAD-dependent oxidoreductase 2 family. NadB subfamily.</text>
</comment>
<dbReference type="AlphaFoldDB" id="A0A2N3I2P8"/>
<dbReference type="SUPFAM" id="SSF51905">
    <property type="entry name" value="FAD/NAD(P)-binding domain"/>
    <property type="match status" value="1"/>
</dbReference>
<dbReference type="RefSeq" id="WP_101310565.1">
    <property type="nucleotide sequence ID" value="NZ_MVDE01000023.1"/>
</dbReference>
<evidence type="ECO:0000313" key="16">
    <source>
        <dbReference type="Proteomes" id="UP000233618"/>
    </source>
</evidence>
<comment type="subcellular location">
    <subcellularLocation>
        <location evidence="12">Cytoplasm</location>
    </subcellularLocation>
</comment>
<comment type="pathway">
    <text evidence="2 12">Cofactor biosynthesis; NAD(+) biosynthesis; iminoaspartate from L-aspartate (oxidase route): step 1/1.</text>
</comment>
<dbReference type="InterPro" id="IPR015939">
    <property type="entry name" value="Fum_Rdtase/Succ_DH_flav-like_C"/>
</dbReference>
<evidence type="ECO:0000256" key="3">
    <source>
        <dbReference type="ARBA" id="ARBA00008562"/>
    </source>
</evidence>
<dbReference type="Pfam" id="PF02910">
    <property type="entry name" value="Succ_DH_flav_C"/>
    <property type="match status" value="1"/>
</dbReference>
<dbReference type="Gene3D" id="3.90.700.10">
    <property type="entry name" value="Succinate dehydrogenase/fumarate reductase flavoprotein, catalytic domain"/>
    <property type="match status" value="1"/>
</dbReference>
<evidence type="ECO:0000256" key="4">
    <source>
        <dbReference type="ARBA" id="ARBA00012173"/>
    </source>
</evidence>
<dbReference type="NCBIfam" id="TIGR00551">
    <property type="entry name" value="nadB"/>
    <property type="match status" value="1"/>
</dbReference>
<dbReference type="InterPro" id="IPR027477">
    <property type="entry name" value="Succ_DH/fumarate_Rdtase_cat_sf"/>
</dbReference>
<dbReference type="InterPro" id="IPR005288">
    <property type="entry name" value="NadB"/>
</dbReference>
<keyword evidence="16" id="KW-1185">Reference proteome</keyword>
<comment type="function">
    <text evidence="12">Catalyzes the oxidation of L-aspartate to iminoaspartate.</text>
</comment>
<comment type="cofactor">
    <cofactor evidence="1 12">
        <name>FAD</name>
        <dbReference type="ChEBI" id="CHEBI:57692"/>
    </cofactor>
</comment>
<keyword evidence="8 12" id="KW-0560">Oxidoreductase</keyword>
<evidence type="ECO:0000256" key="10">
    <source>
        <dbReference type="NCBIfam" id="TIGR00551"/>
    </source>
</evidence>
<comment type="caution">
    <text evidence="15">The sequence shown here is derived from an EMBL/GenBank/DDBJ whole genome shotgun (WGS) entry which is preliminary data.</text>
</comment>
<evidence type="ECO:0000256" key="2">
    <source>
        <dbReference type="ARBA" id="ARBA00004950"/>
    </source>
</evidence>
<gene>
    <name evidence="15" type="ORF">BZG01_14465</name>
</gene>
<evidence type="ECO:0000256" key="1">
    <source>
        <dbReference type="ARBA" id="ARBA00001974"/>
    </source>
</evidence>
<evidence type="ECO:0000256" key="12">
    <source>
        <dbReference type="RuleBase" id="RU362049"/>
    </source>
</evidence>
<evidence type="ECO:0000256" key="9">
    <source>
        <dbReference type="ARBA" id="ARBA00048305"/>
    </source>
</evidence>
<proteinExistence type="inferred from homology"/>
<dbReference type="Pfam" id="PF00890">
    <property type="entry name" value="FAD_binding_2"/>
    <property type="match status" value="1"/>
</dbReference>
<keyword evidence="7 12" id="KW-0274">FAD</keyword>
<dbReference type="Proteomes" id="UP000233618">
    <property type="component" value="Unassembled WGS sequence"/>
</dbReference>